<accession>A0A0N8K785</accession>
<comment type="caution">
    <text evidence="4">The sequence shown here is derived from an EMBL/GenBank/DDBJ whole genome shotgun (WGS) entry which is preliminary data.</text>
</comment>
<dbReference type="NCBIfam" id="TIGR03317">
    <property type="entry name" value="ygfZ_signature"/>
    <property type="match status" value="1"/>
</dbReference>
<sequence>MKDRAIIRVSGDDPAGFLQGLVSNDTRKLARDGIVYAAFLTPQGKYLADFFLVADGADVLVDVASPMAEDLFKRLNMYKLRAPVTLVREDMPVSRGTGPAPEGARPDPRHAALGWRLYGQALPEDGTDWAALRVAHCVPESGIELIPNDSFILECGFERLNGVDYRKGCYVGQEVTARMHHKTELRKGLTTVQIDGHAPVGTEIVADGKSVGKLFTQSGGQAIAYLRFGRASGALQAGDATIIAPEMSESD</sequence>
<dbReference type="AlphaFoldDB" id="A0A0N8K785"/>
<protein>
    <submittedName>
        <fullName evidence="4">Folate-dependent FeS cluster repair protein YgfZ</fullName>
    </submittedName>
</protein>
<dbReference type="EMBL" id="LJSG01000016">
    <property type="protein sequence ID" value="KPP91033.1"/>
    <property type="molecule type" value="Genomic_DNA"/>
</dbReference>
<keyword evidence="1" id="KW-0809">Transit peptide</keyword>
<dbReference type="InterPro" id="IPR045179">
    <property type="entry name" value="YgfZ/GcvT"/>
</dbReference>
<evidence type="ECO:0000313" key="4">
    <source>
        <dbReference type="EMBL" id="KPP91033.1"/>
    </source>
</evidence>
<evidence type="ECO:0000313" key="5">
    <source>
        <dbReference type="Proteomes" id="UP000050413"/>
    </source>
</evidence>
<evidence type="ECO:0000313" key="6">
    <source>
        <dbReference type="Proteomes" id="UP000182045"/>
    </source>
</evidence>
<dbReference type="Proteomes" id="UP000050413">
    <property type="component" value="Unassembled WGS sequence"/>
</dbReference>
<evidence type="ECO:0000259" key="2">
    <source>
        <dbReference type="Pfam" id="PF25455"/>
    </source>
</evidence>
<dbReference type="SUPFAM" id="SSF103025">
    <property type="entry name" value="Folate-binding domain"/>
    <property type="match status" value="1"/>
</dbReference>
<dbReference type="Pfam" id="PF25455">
    <property type="entry name" value="Beta-barrel_CAF17_C"/>
    <property type="match status" value="1"/>
</dbReference>
<evidence type="ECO:0000256" key="1">
    <source>
        <dbReference type="ARBA" id="ARBA00022946"/>
    </source>
</evidence>
<dbReference type="PATRIC" id="fig|1666912.4.peg.3020"/>
<dbReference type="PANTHER" id="PTHR22602:SF0">
    <property type="entry name" value="TRANSFERASE CAF17, MITOCHONDRIAL-RELATED"/>
    <property type="match status" value="1"/>
</dbReference>
<dbReference type="EMBL" id="FBYC01000004">
    <property type="protein sequence ID" value="CUX84009.1"/>
    <property type="molecule type" value="Genomic_DNA"/>
</dbReference>
<dbReference type="InterPro" id="IPR057460">
    <property type="entry name" value="CAF17_C"/>
</dbReference>
<keyword evidence="6" id="KW-1185">Reference proteome</keyword>
<name>A0A0N8K785_9RHOB</name>
<reference evidence="3 6" key="2">
    <citation type="submission" date="2016-01" db="EMBL/GenBank/DDBJ databases">
        <authorList>
            <person name="Varghese N."/>
        </authorList>
    </citation>
    <scope>NUCLEOTIDE SEQUENCE [LARGE SCALE GENOMIC DNA]</scope>
    <source>
        <strain evidence="3 6">HL-91</strain>
    </source>
</reference>
<dbReference type="STRING" id="1666912.Ga0058931_3308"/>
<dbReference type="OrthoDB" id="9796287at2"/>
<dbReference type="GO" id="GO:0016226">
    <property type="term" value="P:iron-sulfur cluster assembly"/>
    <property type="evidence" value="ECO:0007669"/>
    <property type="project" value="TreeGrafter"/>
</dbReference>
<dbReference type="Gene3D" id="3.30.1360.120">
    <property type="entry name" value="Probable tRNA modification gtpase trme, domain 1"/>
    <property type="match status" value="2"/>
</dbReference>
<feature type="domain" description="CAF17 C-terminal" evidence="2">
    <location>
        <begin position="186"/>
        <end position="243"/>
    </location>
</feature>
<dbReference type="Proteomes" id="UP000182045">
    <property type="component" value="Unassembled WGS sequence"/>
</dbReference>
<evidence type="ECO:0000313" key="3">
    <source>
        <dbReference type="EMBL" id="CUX84009.1"/>
    </source>
</evidence>
<proteinExistence type="predicted"/>
<organism evidence="4 5">
    <name type="scientific">Roseibaca calidilacus</name>
    <dbReference type="NCBI Taxonomy" id="1666912"/>
    <lineage>
        <taxon>Bacteria</taxon>
        <taxon>Pseudomonadati</taxon>
        <taxon>Pseudomonadota</taxon>
        <taxon>Alphaproteobacteria</taxon>
        <taxon>Rhodobacterales</taxon>
        <taxon>Paracoccaceae</taxon>
        <taxon>Roseinatronobacter</taxon>
    </lineage>
</organism>
<dbReference type="InterPro" id="IPR027266">
    <property type="entry name" value="TrmE/GcvT-like"/>
</dbReference>
<reference evidence="4 5" key="1">
    <citation type="submission" date="2015-09" db="EMBL/GenBank/DDBJ databases">
        <title>Identification and resolution of microdiversity through metagenomic sequencing of parallel consortia.</title>
        <authorList>
            <person name="Nelson W.C."/>
            <person name="Romine M.F."/>
            <person name="Lindemann S.R."/>
        </authorList>
    </citation>
    <scope>NUCLEOTIDE SEQUENCE [LARGE SCALE GENOMIC DNA]</scope>
    <source>
        <strain evidence="4">HL-91</strain>
    </source>
</reference>
<gene>
    <name evidence="4" type="primary">ygfZ</name>
    <name evidence="3" type="ORF">Ga0058931_3308</name>
    <name evidence="4" type="ORF">HLUCCA05_06335</name>
</gene>
<dbReference type="InterPro" id="IPR017703">
    <property type="entry name" value="YgfZ/GCV_T_CS"/>
</dbReference>
<dbReference type="RefSeq" id="WP_072247394.1">
    <property type="nucleotide sequence ID" value="NZ_FBYC01000004.1"/>
</dbReference>
<dbReference type="PANTHER" id="PTHR22602">
    <property type="entry name" value="TRANSFERASE CAF17, MITOCHONDRIAL-RELATED"/>
    <property type="match status" value="1"/>
</dbReference>